<comment type="caution">
    <text evidence="1">The sequence shown here is derived from an EMBL/GenBank/DDBJ whole genome shotgun (WGS) entry which is preliminary data.</text>
</comment>
<dbReference type="Pfam" id="PF10984">
    <property type="entry name" value="DUF2794"/>
    <property type="match status" value="1"/>
</dbReference>
<keyword evidence="2" id="KW-1185">Reference proteome</keyword>
<dbReference type="RefSeq" id="WP_139939002.1">
    <property type="nucleotide sequence ID" value="NZ_JBHSYP010000003.1"/>
</dbReference>
<dbReference type="EMBL" id="VFIY01000005">
    <property type="protein sequence ID" value="TPD61559.1"/>
    <property type="molecule type" value="Genomic_DNA"/>
</dbReference>
<evidence type="ECO:0000313" key="2">
    <source>
        <dbReference type="Proteomes" id="UP000319148"/>
    </source>
</evidence>
<proteinExistence type="predicted"/>
<reference evidence="2" key="1">
    <citation type="submission" date="2019-06" db="EMBL/GenBank/DDBJ databases">
        <title>The complete genome of Emcibacter congregatus ZYLT.</title>
        <authorList>
            <person name="Zhao Z."/>
        </authorList>
    </citation>
    <scope>NUCLEOTIDE SEQUENCE [LARGE SCALE GENOMIC DNA]</scope>
    <source>
        <strain evidence="2">MCCC 1A06723</strain>
    </source>
</reference>
<evidence type="ECO:0000313" key="1">
    <source>
        <dbReference type="EMBL" id="TPD61559.1"/>
    </source>
</evidence>
<sequence>MSEQIPSVIPFQGARPGQAPSQIFFTMQEMQAILNVYGRMVAAGQWKDYAMSPGREIASFAFYRNASERPIYQIVKNPALRKKQGAFSILSAQGKVLKRGHDLNNLLKFFDRKLIKLV</sequence>
<dbReference type="AlphaFoldDB" id="A0A501PM32"/>
<name>A0A501PM32_9PROT</name>
<dbReference type="InterPro" id="IPR021252">
    <property type="entry name" value="DUF2794"/>
</dbReference>
<dbReference type="OrthoDB" id="7159482at2"/>
<dbReference type="Proteomes" id="UP000319148">
    <property type="component" value="Unassembled WGS sequence"/>
</dbReference>
<gene>
    <name evidence="1" type="ORF">FIV46_04945</name>
</gene>
<accession>A0A501PM32</accession>
<protein>
    <submittedName>
        <fullName evidence="1">DUF2794 domain-containing protein</fullName>
    </submittedName>
</protein>
<organism evidence="1 2">
    <name type="scientific">Emcibacter nanhaiensis</name>
    <dbReference type="NCBI Taxonomy" id="1505037"/>
    <lineage>
        <taxon>Bacteria</taxon>
        <taxon>Pseudomonadati</taxon>
        <taxon>Pseudomonadota</taxon>
        <taxon>Alphaproteobacteria</taxon>
        <taxon>Emcibacterales</taxon>
        <taxon>Emcibacteraceae</taxon>
        <taxon>Emcibacter</taxon>
    </lineage>
</organism>